<dbReference type="GeneID" id="3853968"/>
<organism evidence="2 5">
    <name type="scientific">Plasmodium yoelii</name>
    <dbReference type="NCBI Taxonomy" id="5861"/>
    <lineage>
        <taxon>Eukaryota</taxon>
        <taxon>Sar</taxon>
        <taxon>Alveolata</taxon>
        <taxon>Apicomplexa</taxon>
        <taxon>Aconoidasida</taxon>
        <taxon>Haemosporida</taxon>
        <taxon>Plasmodiidae</taxon>
        <taxon>Plasmodium</taxon>
        <taxon>Plasmodium (Vinckeia)</taxon>
    </lineage>
</organism>
<gene>
    <name evidence="3" type="ORF">PY17X_0822900</name>
    <name evidence="2" type="ORF">PYYM_0822600</name>
</gene>
<evidence type="ECO:0000256" key="1">
    <source>
        <dbReference type="SAM" id="MobiDB-lite"/>
    </source>
</evidence>
<dbReference type="EMBL" id="LK934636">
    <property type="protein sequence ID" value="CDU17588.1"/>
    <property type="molecule type" value="Genomic_DNA"/>
</dbReference>
<feature type="compositionally biased region" description="Basic and acidic residues" evidence="1">
    <location>
        <begin position="153"/>
        <end position="222"/>
    </location>
</feature>
<reference evidence="2" key="3">
    <citation type="submission" date="2014-05" db="EMBL/GenBank/DDBJ databases">
        <authorList>
            <person name="Aslett A.Martin."/>
            <person name="De Silva Nishadi"/>
        </authorList>
    </citation>
    <scope>NUCLEOTIDE SEQUENCE</scope>
    <source>
        <strain evidence="2">YM</strain>
    </source>
</reference>
<dbReference type="RefSeq" id="XP_022811966.1">
    <property type="nucleotide sequence ID" value="XM_022955727.1"/>
</dbReference>
<protein>
    <submittedName>
        <fullName evidence="2">Uncharacterized protein</fullName>
    </submittedName>
</protein>
<dbReference type="Proteomes" id="UP000072904">
    <property type="component" value="Chromosome 8"/>
</dbReference>
<feature type="compositionally biased region" description="Polar residues" evidence="1">
    <location>
        <begin position="240"/>
        <end position="259"/>
    </location>
</feature>
<feature type="compositionally biased region" description="Low complexity" evidence="1">
    <location>
        <begin position="110"/>
        <end position="120"/>
    </location>
</feature>
<feature type="compositionally biased region" description="Polar residues" evidence="1">
    <location>
        <begin position="14"/>
        <end position="27"/>
    </location>
</feature>
<evidence type="ECO:0000313" key="3">
    <source>
        <dbReference type="EMBL" id="VTZ77454.1"/>
    </source>
</evidence>
<evidence type="ECO:0000313" key="5">
    <source>
        <dbReference type="Proteomes" id="UP000072904"/>
    </source>
</evidence>
<dbReference type="VEuPathDB" id="PlasmoDB:PY06799"/>
<reference evidence="4 5" key="1">
    <citation type="journal article" date="2014" name="BMC Biol.">
        <title>A comprehensive evaluation of rodent malaria parasite genomes and gene expression.</title>
        <authorList>
            <person name="Otto T.D."/>
            <person name="Bohme U."/>
            <person name="Jackson A.P."/>
            <person name="Hunt M."/>
            <person name="Franke-Fayard B."/>
            <person name="Hoeijmakers W.A."/>
            <person name="Religa A.A."/>
            <person name="Robertson L."/>
            <person name="Sanders M."/>
            <person name="Ogun S.A."/>
            <person name="Cunningham D."/>
            <person name="Erhart A."/>
            <person name="Billker O."/>
            <person name="Khan S.M."/>
            <person name="Stunnenberg H.G."/>
            <person name="Langhorne J."/>
            <person name="Holder A.A."/>
            <person name="Waters A.P."/>
            <person name="Newbold C.I."/>
            <person name="Pain A."/>
            <person name="Berriman M."/>
            <person name="Janse C.J."/>
        </authorList>
    </citation>
    <scope>NUCLEOTIDE SEQUENCE [LARGE SCALE GENOMIC DNA]</scope>
    <source>
        <strain evidence="3 4">17X</strain>
        <strain evidence="2 5">YM</strain>
    </source>
</reference>
<dbReference type="VEuPathDB" id="PlasmoDB:Py17XNL_000801789"/>
<dbReference type="EMBL" id="LM993662">
    <property type="protein sequence ID" value="VTZ77454.1"/>
    <property type="molecule type" value="Genomic_DNA"/>
</dbReference>
<dbReference type="AlphaFoldDB" id="A0A078K3D2"/>
<reference evidence="3" key="2">
    <citation type="submission" date="2014-05" db="EMBL/GenBank/DDBJ databases">
        <authorList>
            <person name="Aslett M.A."/>
            <person name="De Silva N."/>
        </authorList>
    </citation>
    <scope>NUCLEOTIDE SEQUENCE</scope>
    <source>
        <strain evidence="3">17X</strain>
    </source>
</reference>
<proteinExistence type="predicted"/>
<reference evidence="3" key="4">
    <citation type="submission" date="2019-05" db="EMBL/GenBank/DDBJ databases">
        <authorList>
            <consortium name="Pathogen Informatics"/>
        </authorList>
    </citation>
    <scope>NUCLEOTIDE SEQUENCE</scope>
    <source>
        <strain evidence="3">17X</strain>
    </source>
</reference>
<dbReference type="VEuPathDB" id="PlasmoDB:PY06800"/>
<feature type="compositionally biased region" description="Basic and acidic residues" evidence="1">
    <location>
        <begin position="29"/>
        <end position="49"/>
    </location>
</feature>
<evidence type="ECO:0000313" key="2">
    <source>
        <dbReference type="EMBL" id="CDU17588.1"/>
    </source>
</evidence>
<dbReference type="KEGG" id="pyo:PY17X_0822900"/>
<feature type="region of interest" description="Disordered" evidence="1">
    <location>
        <begin position="63"/>
        <end position="273"/>
    </location>
</feature>
<sequence>MFMFKKKNIDKSKAQSNKKLNPGSNAKNGLEKKLDKKTPKGSENSSKDKKFFNIKKLKIFSRFKNKDVTTGNKQNNSINGSKSNSNTNSTLIEEESVPYILHRDSSIFQESPTNKSSTNSEKSKSAILKITKPRSGGLKGEKPKNGGLKNAKLKSEGLKSGDLKSDKSKSGDLKSDKSKSGDLKSEGLKSEKSKNEELKNEKSKSGDLKSEALKNEKSKSDGIKSGSLKNDGLKNEKSESIISKASLSLNSDKVASSGNEKIETQPKDENGIILNSLDSKNSKINSKELNKNDKKNSTIKEKLTLKKIFKSPFNNTSKNSTEYNDINEITDLKEKFKHAKSIFDKKIASKKSINSSSSKSTEDHSENGILKKIEIFNFLNKKKNEKNKNFFMKKKAGLNKNDPKSIIKKKSSNNTNLLNREPSTNSIQHSTSTTMISGIKEKKNSLIERANKIENNQVKISRDLNNTNDDLYVGNRHTNHIVNKQILFNVDPPLLFIENSFALCPVTPISDVIEMIYSICEKNKDESIKKLNDCKENNQKISSTLMLSLGALEGEDESVISNLNKRGELQKQNLKEAYDIVESIS</sequence>
<feature type="compositionally biased region" description="Basic and acidic residues" evidence="1">
    <location>
        <begin position="260"/>
        <end position="270"/>
    </location>
</feature>
<accession>A0A078K3D2</accession>
<dbReference type="OrthoDB" id="373008at2759"/>
<feature type="compositionally biased region" description="Low complexity" evidence="1">
    <location>
        <begin position="71"/>
        <end position="90"/>
    </location>
</feature>
<feature type="region of interest" description="Disordered" evidence="1">
    <location>
        <begin position="1"/>
        <end position="49"/>
    </location>
</feature>
<dbReference type="VEuPathDB" id="PlasmoDB:PYYM_0822600"/>
<dbReference type="VEuPathDB" id="PlasmoDB:PY17X_0822900"/>
<name>A0A078K3D2_PLAYE</name>
<dbReference type="Proteomes" id="UP000072874">
    <property type="component" value="Chromosome 8"/>
</dbReference>
<dbReference type="OMA" id="LKMCKEN"/>
<evidence type="ECO:0000313" key="4">
    <source>
        <dbReference type="Proteomes" id="UP000072874"/>
    </source>
</evidence>